<evidence type="ECO:0000313" key="10">
    <source>
        <dbReference type="RefSeq" id="XP_010262480.1"/>
    </source>
</evidence>
<feature type="transmembrane region" description="Helical" evidence="8">
    <location>
        <begin position="456"/>
        <end position="481"/>
    </location>
</feature>
<evidence type="ECO:0000256" key="1">
    <source>
        <dbReference type="ARBA" id="ARBA00004141"/>
    </source>
</evidence>
<name>A0A1U8AJ04_NELNU</name>
<feature type="transmembrane region" description="Helical" evidence="8">
    <location>
        <begin position="165"/>
        <end position="185"/>
    </location>
</feature>
<dbReference type="GO" id="GO:0016020">
    <property type="term" value="C:membrane"/>
    <property type="evidence" value="ECO:0007669"/>
    <property type="project" value="UniProtKB-SubCell"/>
</dbReference>
<comment type="similarity">
    <text evidence="2">Belongs to the major facilitator superfamily. Folate-biopterin transporter (TC 2.A.71) family.</text>
</comment>
<dbReference type="eggNOG" id="ENOG502QSTI">
    <property type="taxonomic scope" value="Eukaryota"/>
</dbReference>
<evidence type="ECO:0000313" key="9">
    <source>
        <dbReference type="Proteomes" id="UP000189703"/>
    </source>
</evidence>
<dbReference type="OMA" id="TFCYQIQ"/>
<gene>
    <name evidence="10" type="primary">LOC104600992</name>
</gene>
<keyword evidence="3" id="KW-0813">Transport</keyword>
<dbReference type="KEGG" id="nnu:104600992"/>
<dbReference type="Proteomes" id="UP000189703">
    <property type="component" value="Unplaced"/>
</dbReference>
<sequence length="556" mass="60431">MIYSLKSSGSSSILATQSIQRPPPKPSLLCCNSVWSSSHRRNPRVSSSPIGTNEDKPIKPRTHFLKPILITSEEVLVRNNRINEKNTESSQVGRQQMMALCGFGYWVQGFRCFPWLAMNFHMAHTLKLHPSTLQLIQSSGNLPMVAKPLYGVLSDAVYIGGAHRIPYISIGVLLQILSWGALALIPLAGEALPILMVCILLSNLGASVTEVANEALVAEYSQRHRVSGVQSYAFKALAAGGILGNLIGGFFLMKTQKTKMIFLLFAALLSLQLAISSTTSEDAFSLPQPSDHHIIRNSVSEDLHRKFSSLISAIGEERIAGPLTWIVASIAGVPILSGAIFCYQTQCLGLDPSIIGMSKVIGQLMLLSATIFYDRYWKRISFRKLIGMVQIVYASSLLLDLVLVKQINLRLGIPNEAYVLCFSGLAEIVAQFKLLPFSVLFANLCPAGCEGSLTSFLASALCLSSIVSGFLGVGLASLIGVTSGDYSSLPLGILLQFLAALVPLGWLSLLPISQPLSSKEKKGSPSKKSRKIRRVGRTVFGSIYAYRRQRESEAEI</sequence>
<evidence type="ECO:0000256" key="2">
    <source>
        <dbReference type="ARBA" id="ARBA00007015"/>
    </source>
</evidence>
<keyword evidence="5 8" id="KW-1133">Transmembrane helix</keyword>
<feature type="transmembrane region" description="Helical" evidence="8">
    <location>
        <begin position="260"/>
        <end position="279"/>
    </location>
</feature>
<keyword evidence="9" id="KW-1185">Reference proteome</keyword>
<dbReference type="GeneID" id="104600992"/>
<dbReference type="GO" id="GO:0008517">
    <property type="term" value="F:folic acid transmembrane transporter activity"/>
    <property type="evidence" value="ECO:0000318"/>
    <property type="project" value="GO_Central"/>
</dbReference>
<dbReference type="InterPro" id="IPR039309">
    <property type="entry name" value="BT1"/>
</dbReference>
<evidence type="ECO:0000256" key="6">
    <source>
        <dbReference type="ARBA" id="ARBA00023136"/>
    </source>
</evidence>
<dbReference type="AlphaFoldDB" id="A0A1U8AJ04"/>
<dbReference type="RefSeq" id="XP_010262480.1">
    <property type="nucleotide sequence ID" value="XM_010264178.2"/>
</dbReference>
<dbReference type="Gene3D" id="1.20.1250.20">
    <property type="entry name" value="MFS general substrate transporter like domains"/>
    <property type="match status" value="1"/>
</dbReference>
<dbReference type="PANTHER" id="PTHR31585">
    <property type="entry name" value="FOLATE-BIOPTERIN TRANSPORTER 1, CHLOROPLASTIC"/>
    <property type="match status" value="1"/>
</dbReference>
<keyword evidence="6 8" id="KW-0472">Membrane</keyword>
<accession>A0A1U8AJ04</accession>
<feature type="region of interest" description="Disordered" evidence="7">
    <location>
        <begin position="38"/>
        <end position="57"/>
    </location>
</feature>
<evidence type="ECO:0000256" key="4">
    <source>
        <dbReference type="ARBA" id="ARBA00022692"/>
    </source>
</evidence>
<evidence type="ECO:0000256" key="7">
    <source>
        <dbReference type="SAM" id="MobiDB-lite"/>
    </source>
</evidence>
<evidence type="ECO:0000256" key="8">
    <source>
        <dbReference type="SAM" id="Phobius"/>
    </source>
</evidence>
<dbReference type="PANTHER" id="PTHR31585:SF12">
    <property type="entry name" value="FOLATE-BIOPTERIN TRANSPORTER 9, CHLOROPLASTIC-RELATED"/>
    <property type="match status" value="1"/>
</dbReference>
<feature type="transmembrane region" description="Helical" evidence="8">
    <location>
        <begin position="493"/>
        <end position="512"/>
    </location>
</feature>
<keyword evidence="4 8" id="KW-0812">Transmembrane</keyword>
<feature type="transmembrane region" description="Helical" evidence="8">
    <location>
        <begin position="417"/>
        <end position="444"/>
    </location>
</feature>
<feature type="transmembrane region" description="Helical" evidence="8">
    <location>
        <begin position="232"/>
        <end position="253"/>
    </location>
</feature>
<dbReference type="InterPro" id="IPR036259">
    <property type="entry name" value="MFS_trans_sf"/>
</dbReference>
<dbReference type="GO" id="GO:0098838">
    <property type="term" value="P:folate transmembrane transport"/>
    <property type="evidence" value="ECO:0000318"/>
    <property type="project" value="GO_Central"/>
</dbReference>
<feature type="transmembrane region" description="Helical" evidence="8">
    <location>
        <begin position="385"/>
        <end position="405"/>
    </location>
</feature>
<organism evidence="9 10">
    <name type="scientific">Nelumbo nucifera</name>
    <name type="common">Sacred lotus</name>
    <dbReference type="NCBI Taxonomy" id="4432"/>
    <lineage>
        <taxon>Eukaryota</taxon>
        <taxon>Viridiplantae</taxon>
        <taxon>Streptophyta</taxon>
        <taxon>Embryophyta</taxon>
        <taxon>Tracheophyta</taxon>
        <taxon>Spermatophyta</taxon>
        <taxon>Magnoliopsida</taxon>
        <taxon>Proteales</taxon>
        <taxon>Nelumbonaceae</taxon>
        <taxon>Nelumbo</taxon>
    </lineage>
</organism>
<dbReference type="SUPFAM" id="SSF103473">
    <property type="entry name" value="MFS general substrate transporter"/>
    <property type="match status" value="1"/>
</dbReference>
<protein>
    <submittedName>
        <fullName evidence="10">Probable folate-biopterin transporter 9, chloroplastic isoform X1</fullName>
    </submittedName>
</protein>
<dbReference type="NCBIfam" id="TIGR00788">
    <property type="entry name" value="fbt"/>
    <property type="match status" value="1"/>
</dbReference>
<dbReference type="OrthoDB" id="1923497at2759"/>
<reference evidence="10" key="1">
    <citation type="submission" date="2025-08" db="UniProtKB">
        <authorList>
            <consortium name="RefSeq"/>
        </authorList>
    </citation>
    <scope>IDENTIFICATION</scope>
</reference>
<dbReference type="Pfam" id="PF03092">
    <property type="entry name" value="BT1"/>
    <property type="match status" value="1"/>
</dbReference>
<proteinExistence type="inferred from homology"/>
<evidence type="ECO:0000256" key="5">
    <source>
        <dbReference type="ARBA" id="ARBA00022989"/>
    </source>
</evidence>
<comment type="subcellular location">
    <subcellularLocation>
        <location evidence="1">Membrane</location>
        <topology evidence="1">Multi-pass membrane protein</topology>
    </subcellularLocation>
</comment>
<evidence type="ECO:0000256" key="3">
    <source>
        <dbReference type="ARBA" id="ARBA00022448"/>
    </source>
</evidence>
<dbReference type="InterPro" id="IPR004324">
    <property type="entry name" value="FBT"/>
</dbReference>